<comment type="caution">
    <text evidence="2">The sequence shown here is derived from an EMBL/GenBank/DDBJ whole genome shotgun (WGS) entry which is preliminary data.</text>
</comment>
<dbReference type="AlphaFoldDB" id="A0A1V9XFK6"/>
<dbReference type="Proteomes" id="UP000192247">
    <property type="component" value="Unassembled WGS sequence"/>
</dbReference>
<name>A0A1V9XFK6_9ACAR</name>
<gene>
    <name evidence="2" type="ORF">BIW11_10568</name>
</gene>
<feature type="region of interest" description="Disordered" evidence="1">
    <location>
        <begin position="1"/>
        <end position="26"/>
    </location>
</feature>
<proteinExistence type="predicted"/>
<dbReference type="InParanoid" id="A0A1V9XFK6"/>
<feature type="compositionally biased region" description="Basic residues" evidence="1">
    <location>
        <begin position="1"/>
        <end position="10"/>
    </location>
</feature>
<dbReference type="EMBL" id="MNPL01012426">
    <property type="protein sequence ID" value="OQR72138.1"/>
    <property type="molecule type" value="Genomic_DNA"/>
</dbReference>
<evidence type="ECO:0000256" key="1">
    <source>
        <dbReference type="SAM" id="MobiDB-lite"/>
    </source>
</evidence>
<evidence type="ECO:0000313" key="2">
    <source>
        <dbReference type="EMBL" id="OQR72138.1"/>
    </source>
</evidence>
<reference evidence="2 3" key="1">
    <citation type="journal article" date="2017" name="Gigascience">
        <title>Draft genome of the honey bee ectoparasitic mite, Tropilaelaps mercedesae, is shaped by the parasitic life history.</title>
        <authorList>
            <person name="Dong X."/>
            <person name="Armstrong S.D."/>
            <person name="Xia D."/>
            <person name="Makepeace B.L."/>
            <person name="Darby A.C."/>
            <person name="Kadowaki T."/>
        </authorList>
    </citation>
    <scope>NUCLEOTIDE SEQUENCE [LARGE SCALE GENOMIC DNA]</scope>
    <source>
        <strain evidence="2">Wuxi-XJTLU</strain>
    </source>
</reference>
<keyword evidence="3" id="KW-1185">Reference proteome</keyword>
<feature type="compositionally biased region" description="Basic and acidic residues" evidence="1">
    <location>
        <begin position="11"/>
        <end position="26"/>
    </location>
</feature>
<organism evidence="2 3">
    <name type="scientific">Tropilaelaps mercedesae</name>
    <dbReference type="NCBI Taxonomy" id="418985"/>
    <lineage>
        <taxon>Eukaryota</taxon>
        <taxon>Metazoa</taxon>
        <taxon>Ecdysozoa</taxon>
        <taxon>Arthropoda</taxon>
        <taxon>Chelicerata</taxon>
        <taxon>Arachnida</taxon>
        <taxon>Acari</taxon>
        <taxon>Parasitiformes</taxon>
        <taxon>Mesostigmata</taxon>
        <taxon>Gamasina</taxon>
        <taxon>Dermanyssoidea</taxon>
        <taxon>Laelapidae</taxon>
        <taxon>Tropilaelaps</taxon>
    </lineage>
</organism>
<evidence type="ECO:0000313" key="3">
    <source>
        <dbReference type="Proteomes" id="UP000192247"/>
    </source>
</evidence>
<accession>A0A1V9XFK6</accession>
<sequence>MSLRKSMLKKTRFEKSDSGENGDSERTATFTLDVSDDECGSMENSAMHSSLDQNSTLSVDSMKIKFGGSNSKRHFSWVISYPAQLSVEYSPCSAECVTRRDTPIVLFLNSLFLLEENAPTNSEQFYLRRGLDGIGEVVQRSASVGGWGCPVLVHYVDGVEHFVAAPFSVDICFKTERT</sequence>
<protein>
    <submittedName>
        <fullName evidence="2">Uncharacterized protein</fullName>
    </submittedName>
</protein>